<feature type="signal peptide" evidence="1">
    <location>
        <begin position="1"/>
        <end position="16"/>
    </location>
</feature>
<keyword evidence="1" id="KW-0732">Signal</keyword>
<comment type="caution">
    <text evidence="2">The sequence shown here is derived from an EMBL/GenBank/DDBJ whole genome shotgun (WGS) entry which is preliminary data.</text>
</comment>
<name>A0A9P8M2F2_9HYPO</name>
<dbReference type="EMBL" id="JACEFI010000034">
    <property type="protein sequence ID" value="KAH0592227.1"/>
    <property type="molecule type" value="Genomic_DNA"/>
</dbReference>
<dbReference type="Proteomes" id="UP000764110">
    <property type="component" value="Unassembled WGS sequence"/>
</dbReference>
<keyword evidence="3" id="KW-1185">Reference proteome</keyword>
<evidence type="ECO:0000313" key="3">
    <source>
        <dbReference type="Proteomes" id="UP000764110"/>
    </source>
</evidence>
<dbReference type="AlphaFoldDB" id="A0A9P8M2F2"/>
<organism evidence="2 3">
    <name type="scientific">Metarhizium humberi</name>
    <dbReference type="NCBI Taxonomy" id="2596975"/>
    <lineage>
        <taxon>Eukaryota</taxon>
        <taxon>Fungi</taxon>
        <taxon>Dikarya</taxon>
        <taxon>Ascomycota</taxon>
        <taxon>Pezizomycotina</taxon>
        <taxon>Sordariomycetes</taxon>
        <taxon>Hypocreomycetidae</taxon>
        <taxon>Hypocreales</taxon>
        <taxon>Clavicipitaceae</taxon>
        <taxon>Metarhizium</taxon>
    </lineage>
</organism>
<reference evidence="2 3" key="1">
    <citation type="submission" date="2020-07" db="EMBL/GenBank/DDBJ databases">
        <title>Metarhizium humberi genome.</title>
        <authorList>
            <person name="Lysoe E."/>
        </authorList>
    </citation>
    <scope>NUCLEOTIDE SEQUENCE [LARGE SCALE GENOMIC DNA]</scope>
    <source>
        <strain evidence="2 3">ESALQ1638</strain>
    </source>
</reference>
<evidence type="ECO:0000256" key="1">
    <source>
        <dbReference type="SAM" id="SignalP"/>
    </source>
</evidence>
<sequence length="129" mass="13789">MLALSLLLSATAGVNAMLGSDIKAVTISSTTYFCPNDCTFGRGFFQRVGHFCLDNEIVSLSDGGSEEFYACNGTAPEGWQVQPNDGLAPECDLETSTPNDPIECYSDRAPGEGKIVPWSELEKILESAS</sequence>
<feature type="chain" id="PRO_5040325664" evidence="1">
    <location>
        <begin position="17"/>
        <end position="129"/>
    </location>
</feature>
<accession>A0A9P8M2F2</accession>
<protein>
    <submittedName>
        <fullName evidence="2">Uncharacterized protein</fullName>
    </submittedName>
</protein>
<proteinExistence type="predicted"/>
<evidence type="ECO:0000313" key="2">
    <source>
        <dbReference type="EMBL" id="KAH0592227.1"/>
    </source>
</evidence>
<gene>
    <name evidence="2" type="ORF">MHUMG1_09973</name>
</gene>